<sequence length="530" mass="59776">MATGLSNLFYDSGVYGAALGAFVLWRVLVNPRRVKPDVPVVGSRVLFGWVTAVKSILGSKQLLEEGYRKYKDRTFEFPGFFAPTYVVSSPELITEVRRASDKDLSFWTELVEAHGMRYTFTENMADDSWHFALLHRTLSSSHVDALFPDVIDEMRYAFDKVFAVPESGGKSIKFYDSILELVVRINNRMLVGLPLCRSDDYTKYSCTFLKRTATSAFYLSMLPERLRAPVVWLFGMRKPINEGGRYLAPVIDERRKAGQEEENPNDFLQAMIDNAPPNCQDAQELAVRLVSTNLASTHTTALPFTRVFYDLLAHPECLEPLREEAKSAIVDYGWTSEGIRAMVKLDSFFKESMRYRGIQLTSLNRHVMRPTLLSDGILLPAGASLVADAWGVHHDPELYPEPDTLDPWRFSRKIEQGDSVVHNAFWTSSTDYLVWGHGAHACAGRFFATSVLKAVMAYILLTYDFKLPDGEKEPKLDTCISVAALPPMKGKFDFLQWMMDAAEGDQAKPHDLNLRILGVNFAATHTSTMT</sequence>
<keyword evidence="9" id="KW-1185">Reference proteome</keyword>
<dbReference type="PANTHER" id="PTHR46206">
    <property type="entry name" value="CYTOCHROME P450"/>
    <property type="match status" value="1"/>
</dbReference>
<evidence type="ECO:0000256" key="3">
    <source>
        <dbReference type="ARBA" id="ARBA00022723"/>
    </source>
</evidence>
<keyword evidence="7" id="KW-0503">Monooxygenase</keyword>
<evidence type="ECO:0000256" key="5">
    <source>
        <dbReference type="ARBA" id="ARBA00023004"/>
    </source>
</evidence>
<dbReference type="GeneID" id="63684522"/>
<evidence type="ECO:0000313" key="8">
    <source>
        <dbReference type="EMBL" id="EJT96544.1"/>
    </source>
</evidence>
<dbReference type="GO" id="GO:0005506">
    <property type="term" value="F:iron ion binding"/>
    <property type="evidence" value="ECO:0007669"/>
    <property type="project" value="InterPro"/>
</dbReference>
<dbReference type="OrthoDB" id="1844152at2759"/>
<keyword evidence="3 6" id="KW-0479">Metal-binding</keyword>
<dbReference type="GO" id="GO:0004497">
    <property type="term" value="F:monooxygenase activity"/>
    <property type="evidence" value="ECO:0007669"/>
    <property type="project" value="UniProtKB-KW"/>
</dbReference>
<dbReference type="Gene3D" id="1.10.630.10">
    <property type="entry name" value="Cytochrome P450"/>
    <property type="match status" value="1"/>
</dbReference>
<dbReference type="InterPro" id="IPR001128">
    <property type="entry name" value="Cyt_P450"/>
</dbReference>
<keyword evidence="4 7" id="KW-0560">Oxidoreductase</keyword>
<dbReference type="OMA" id="HTHTWHI"/>
<dbReference type="AlphaFoldDB" id="M5FPP1"/>
<evidence type="ECO:0000256" key="4">
    <source>
        <dbReference type="ARBA" id="ARBA00023002"/>
    </source>
</evidence>
<dbReference type="GO" id="GO:0020037">
    <property type="term" value="F:heme binding"/>
    <property type="evidence" value="ECO:0007669"/>
    <property type="project" value="InterPro"/>
</dbReference>
<dbReference type="PROSITE" id="PS00086">
    <property type="entry name" value="CYTOCHROME_P450"/>
    <property type="match status" value="1"/>
</dbReference>
<reference evidence="8 9" key="1">
    <citation type="journal article" date="2012" name="Science">
        <title>The Paleozoic origin of enzymatic lignin decomposition reconstructed from 31 fungal genomes.</title>
        <authorList>
            <person name="Floudas D."/>
            <person name="Binder M."/>
            <person name="Riley R."/>
            <person name="Barry K."/>
            <person name="Blanchette R.A."/>
            <person name="Henrissat B."/>
            <person name="Martinez A.T."/>
            <person name="Otillar R."/>
            <person name="Spatafora J.W."/>
            <person name="Yadav J.S."/>
            <person name="Aerts A."/>
            <person name="Benoit I."/>
            <person name="Boyd A."/>
            <person name="Carlson A."/>
            <person name="Copeland A."/>
            <person name="Coutinho P.M."/>
            <person name="de Vries R.P."/>
            <person name="Ferreira P."/>
            <person name="Findley K."/>
            <person name="Foster B."/>
            <person name="Gaskell J."/>
            <person name="Glotzer D."/>
            <person name="Gorecki P."/>
            <person name="Heitman J."/>
            <person name="Hesse C."/>
            <person name="Hori C."/>
            <person name="Igarashi K."/>
            <person name="Jurgens J.A."/>
            <person name="Kallen N."/>
            <person name="Kersten P."/>
            <person name="Kohler A."/>
            <person name="Kuees U."/>
            <person name="Kumar T.K.A."/>
            <person name="Kuo A."/>
            <person name="LaButti K."/>
            <person name="Larrondo L.F."/>
            <person name="Lindquist E."/>
            <person name="Ling A."/>
            <person name="Lombard V."/>
            <person name="Lucas S."/>
            <person name="Lundell T."/>
            <person name="Martin R."/>
            <person name="McLaughlin D.J."/>
            <person name="Morgenstern I."/>
            <person name="Morin E."/>
            <person name="Murat C."/>
            <person name="Nagy L.G."/>
            <person name="Nolan M."/>
            <person name="Ohm R.A."/>
            <person name="Patyshakuliyeva A."/>
            <person name="Rokas A."/>
            <person name="Ruiz-Duenas F.J."/>
            <person name="Sabat G."/>
            <person name="Salamov A."/>
            <person name="Samejima M."/>
            <person name="Schmutz J."/>
            <person name="Slot J.C."/>
            <person name="St John F."/>
            <person name="Stenlid J."/>
            <person name="Sun H."/>
            <person name="Sun S."/>
            <person name="Syed K."/>
            <person name="Tsang A."/>
            <person name="Wiebenga A."/>
            <person name="Young D."/>
            <person name="Pisabarro A."/>
            <person name="Eastwood D.C."/>
            <person name="Martin F."/>
            <person name="Cullen D."/>
            <person name="Grigoriev I.V."/>
            <person name="Hibbett D.S."/>
        </authorList>
    </citation>
    <scope>NUCLEOTIDE SEQUENCE [LARGE SCALE GENOMIC DNA]</scope>
    <source>
        <strain evidence="8 9">DJM-731 SS1</strain>
    </source>
</reference>
<dbReference type="PRINTS" id="PR00465">
    <property type="entry name" value="EP450IV"/>
</dbReference>
<comment type="similarity">
    <text evidence="2 7">Belongs to the cytochrome P450 family.</text>
</comment>
<proteinExistence type="inferred from homology"/>
<organism evidence="8 9">
    <name type="scientific">Dacryopinax primogenitus (strain DJM 731)</name>
    <name type="common">Brown rot fungus</name>
    <dbReference type="NCBI Taxonomy" id="1858805"/>
    <lineage>
        <taxon>Eukaryota</taxon>
        <taxon>Fungi</taxon>
        <taxon>Dikarya</taxon>
        <taxon>Basidiomycota</taxon>
        <taxon>Agaricomycotina</taxon>
        <taxon>Dacrymycetes</taxon>
        <taxon>Dacrymycetales</taxon>
        <taxon>Dacrymycetaceae</taxon>
        <taxon>Dacryopinax</taxon>
    </lineage>
</organism>
<keyword evidence="5 6" id="KW-0408">Iron</keyword>
<dbReference type="InterPro" id="IPR036396">
    <property type="entry name" value="Cyt_P450_sf"/>
</dbReference>
<dbReference type="Proteomes" id="UP000030653">
    <property type="component" value="Unassembled WGS sequence"/>
</dbReference>
<evidence type="ECO:0000256" key="6">
    <source>
        <dbReference type="PIRSR" id="PIRSR602403-1"/>
    </source>
</evidence>
<protein>
    <submittedName>
        <fullName evidence="8">Cytochrome P450</fullName>
    </submittedName>
</protein>
<dbReference type="EMBL" id="JH795884">
    <property type="protein sequence ID" value="EJT96544.1"/>
    <property type="molecule type" value="Genomic_DNA"/>
</dbReference>
<accession>M5FPP1</accession>
<evidence type="ECO:0000256" key="7">
    <source>
        <dbReference type="RuleBase" id="RU000461"/>
    </source>
</evidence>
<dbReference type="STRING" id="1858805.M5FPP1"/>
<dbReference type="RefSeq" id="XP_040623442.1">
    <property type="nucleotide sequence ID" value="XM_040769460.1"/>
</dbReference>
<feature type="binding site" description="axial binding residue" evidence="6">
    <location>
        <position position="442"/>
    </location>
    <ligand>
        <name>heme</name>
        <dbReference type="ChEBI" id="CHEBI:30413"/>
    </ligand>
    <ligandPart>
        <name>Fe</name>
        <dbReference type="ChEBI" id="CHEBI:18248"/>
    </ligandPart>
</feature>
<evidence type="ECO:0000256" key="1">
    <source>
        <dbReference type="ARBA" id="ARBA00001971"/>
    </source>
</evidence>
<gene>
    <name evidence="8" type="ORF">DACRYDRAFT_112653</name>
</gene>
<dbReference type="GO" id="GO:0016705">
    <property type="term" value="F:oxidoreductase activity, acting on paired donors, with incorporation or reduction of molecular oxygen"/>
    <property type="evidence" value="ECO:0007669"/>
    <property type="project" value="InterPro"/>
</dbReference>
<keyword evidence="6 7" id="KW-0349">Heme</keyword>
<dbReference type="SUPFAM" id="SSF48264">
    <property type="entry name" value="Cytochrome P450"/>
    <property type="match status" value="1"/>
</dbReference>
<evidence type="ECO:0000313" key="9">
    <source>
        <dbReference type="Proteomes" id="UP000030653"/>
    </source>
</evidence>
<dbReference type="CDD" id="cd11041">
    <property type="entry name" value="CYP503A1-like"/>
    <property type="match status" value="1"/>
</dbReference>
<dbReference type="InterPro" id="IPR002403">
    <property type="entry name" value="Cyt_P450_E_grp-IV"/>
</dbReference>
<comment type="cofactor">
    <cofactor evidence="1 6">
        <name>heme</name>
        <dbReference type="ChEBI" id="CHEBI:30413"/>
    </cofactor>
</comment>
<dbReference type="HOGENOM" id="CLU_022195_0_2_1"/>
<name>M5FPP1_DACPD</name>
<dbReference type="InterPro" id="IPR017972">
    <property type="entry name" value="Cyt_P450_CS"/>
</dbReference>
<dbReference type="Pfam" id="PF00067">
    <property type="entry name" value="p450"/>
    <property type="match status" value="1"/>
</dbReference>
<evidence type="ECO:0000256" key="2">
    <source>
        <dbReference type="ARBA" id="ARBA00010617"/>
    </source>
</evidence>